<dbReference type="SMART" id="SM00363">
    <property type="entry name" value="S4"/>
    <property type="match status" value="1"/>
</dbReference>
<dbReference type="Proteomes" id="UP000030993">
    <property type="component" value="Unassembled WGS sequence"/>
</dbReference>
<dbReference type="PANTHER" id="PTHR13633:SF3">
    <property type="entry name" value="MITOCHONDRIAL TRANSCRIPTION RESCUE FACTOR 1"/>
    <property type="match status" value="1"/>
</dbReference>
<name>A0A0B2JMT9_9FIRM</name>
<keyword evidence="1" id="KW-0694">RNA-binding</keyword>
<accession>A0A0B2JMT9</accession>
<dbReference type="SUPFAM" id="SSF55174">
    <property type="entry name" value="Alpha-L RNA-binding motif"/>
    <property type="match status" value="1"/>
</dbReference>
<dbReference type="PROSITE" id="PS50889">
    <property type="entry name" value="S4"/>
    <property type="match status" value="1"/>
</dbReference>
<dbReference type="CDD" id="cd00165">
    <property type="entry name" value="S4"/>
    <property type="match status" value="1"/>
</dbReference>
<dbReference type="InterPro" id="IPR036986">
    <property type="entry name" value="S4_RNA-bd_sf"/>
</dbReference>
<dbReference type="EMBL" id="JSCE01000232">
    <property type="protein sequence ID" value="KHM49700.1"/>
    <property type="molecule type" value="Genomic_DNA"/>
</dbReference>
<keyword evidence="4" id="KW-1185">Reference proteome</keyword>
<dbReference type="PANTHER" id="PTHR13633">
    <property type="entry name" value="MITOCHONDRIAL TRANSCRIPTION RESCUE FACTOR 1"/>
    <property type="match status" value="1"/>
</dbReference>
<protein>
    <submittedName>
        <fullName evidence="3">RNA-binding protein S4</fullName>
    </submittedName>
</protein>
<dbReference type="AlphaFoldDB" id="A0A0B2JMT9"/>
<dbReference type="GO" id="GO:0003723">
    <property type="term" value="F:RNA binding"/>
    <property type="evidence" value="ECO:0007669"/>
    <property type="project" value="UniProtKB-KW"/>
</dbReference>
<sequence length="264" mass="28862">MAGSEQKEKIIRYYKGTEGADTAVKLVDMAEQVMRSQKFRISGFLDLYGQEIAETVVANYPGIRLEFNGGYQGAERQRAMFIDESFGGSPGFDIVVIKATWNGEYEHIGHRDVLGSIMGQGIERDRIGDILMGGATARILADKTMGAYLIDNLTQIGRTGVSCVEDDLANITPKEESCKEIRATVASLRVDSIAAAGYGSSRSRAASDIAADKLKLNWQQVKNASQSVKEGDVLSMRGRGRLEVVEVRGTTKKGRIGVLLKRYI</sequence>
<proteinExistence type="predicted"/>
<dbReference type="InterPro" id="IPR002942">
    <property type="entry name" value="S4_RNA-bd"/>
</dbReference>
<dbReference type="Gene3D" id="3.30.70.330">
    <property type="match status" value="1"/>
</dbReference>
<comment type="caution">
    <text evidence="3">The sequence shown here is derived from an EMBL/GenBank/DDBJ whole genome shotgun (WGS) entry which is preliminary data.</text>
</comment>
<dbReference type="InterPro" id="IPR040591">
    <property type="entry name" value="RqcP2_RBD"/>
</dbReference>
<feature type="domain" description="RNA-binding S4" evidence="2">
    <location>
        <begin position="188"/>
        <end position="250"/>
    </location>
</feature>
<dbReference type="Pfam" id="PF17774">
    <property type="entry name" value="YlmH_RBD"/>
    <property type="match status" value="1"/>
</dbReference>
<dbReference type="eggNOG" id="COG2302">
    <property type="taxonomic scope" value="Bacteria"/>
</dbReference>
<dbReference type="InterPro" id="IPR012677">
    <property type="entry name" value="Nucleotide-bd_a/b_plait_sf"/>
</dbReference>
<organism evidence="3 4">
    <name type="scientific">Anaerovibrio lipolyticus</name>
    <dbReference type="NCBI Taxonomy" id="82374"/>
    <lineage>
        <taxon>Bacteria</taxon>
        <taxon>Bacillati</taxon>
        <taxon>Bacillota</taxon>
        <taxon>Negativicutes</taxon>
        <taxon>Selenomonadales</taxon>
        <taxon>Selenomonadaceae</taxon>
        <taxon>Anaerovibrio</taxon>
    </lineage>
</organism>
<reference evidence="3 4" key="1">
    <citation type="journal article" date="2013" name="PLoS ONE">
        <title>Identification and characterization of three novel lipases belonging to families II and V from Anaerovibrio lipolyticus 5ST.</title>
        <authorList>
            <person name="Prive F."/>
            <person name="Kaderbhai N.N."/>
            <person name="Girdwood S."/>
            <person name="Worgan H.J."/>
            <person name="Pinloche E."/>
            <person name="Scollan N.D."/>
            <person name="Huws S.A."/>
            <person name="Newbold C.J."/>
        </authorList>
    </citation>
    <scope>NUCLEOTIDE SEQUENCE [LARGE SCALE GENOMIC DNA]</scope>
    <source>
        <strain evidence="3 4">5S</strain>
    </source>
</reference>
<gene>
    <name evidence="3" type="ORF">NZ47_12505</name>
</gene>
<dbReference type="Gene3D" id="3.30.1370.160">
    <property type="match status" value="1"/>
</dbReference>
<evidence type="ECO:0000259" key="2">
    <source>
        <dbReference type="SMART" id="SM00363"/>
    </source>
</evidence>
<evidence type="ECO:0000313" key="4">
    <source>
        <dbReference type="Proteomes" id="UP000030993"/>
    </source>
</evidence>
<evidence type="ECO:0000256" key="1">
    <source>
        <dbReference type="PROSITE-ProRule" id="PRU00182"/>
    </source>
</evidence>
<dbReference type="RefSeq" id="WP_039211539.1">
    <property type="nucleotide sequence ID" value="NZ_JSCE01000232.1"/>
</dbReference>
<dbReference type="STRING" id="82374.NZ47_12505"/>
<dbReference type="Gene3D" id="3.10.290.10">
    <property type="entry name" value="RNA-binding S4 domain"/>
    <property type="match status" value="1"/>
</dbReference>
<evidence type="ECO:0000313" key="3">
    <source>
        <dbReference type="EMBL" id="KHM49700.1"/>
    </source>
</evidence>
<dbReference type="Pfam" id="PF01479">
    <property type="entry name" value="S4"/>
    <property type="match status" value="1"/>
</dbReference>